<keyword evidence="16" id="KW-1185">Reference proteome</keyword>
<dbReference type="InterPro" id="IPR001996">
    <property type="entry name" value="PTS_IIB_1"/>
</dbReference>
<keyword evidence="7 12" id="KW-0812">Transmembrane</keyword>
<dbReference type="InterPro" id="IPR036878">
    <property type="entry name" value="Glu_permease_IIB"/>
</dbReference>
<comment type="subcellular location">
    <subcellularLocation>
        <location evidence="1">Cell membrane</location>
        <topology evidence="1">Multi-pass membrane protein</topology>
    </subcellularLocation>
</comment>
<protein>
    <submittedName>
        <fullName evidence="15">PTS system beta-glucosides-specific IIC component</fullName>
    </submittedName>
</protein>
<dbReference type="EMBL" id="SMBP01000017">
    <property type="protein sequence ID" value="TCU57629.1"/>
    <property type="molecule type" value="Genomic_DNA"/>
</dbReference>
<dbReference type="CDD" id="cd00212">
    <property type="entry name" value="PTS_IIB_glc"/>
    <property type="match status" value="1"/>
</dbReference>
<gene>
    <name evidence="15" type="ORF">EDD61_11715</name>
</gene>
<comment type="caution">
    <text evidence="15">The sequence shown here is derived from an EMBL/GenBank/DDBJ whole genome shotgun (WGS) entry which is preliminary data.</text>
</comment>
<dbReference type="SUPFAM" id="SSF55604">
    <property type="entry name" value="Glucose permease domain IIB"/>
    <property type="match status" value="1"/>
</dbReference>
<evidence type="ECO:0000256" key="12">
    <source>
        <dbReference type="SAM" id="Phobius"/>
    </source>
</evidence>
<feature type="transmembrane region" description="Helical" evidence="12">
    <location>
        <begin position="254"/>
        <end position="279"/>
    </location>
</feature>
<feature type="transmembrane region" description="Helical" evidence="12">
    <location>
        <begin position="106"/>
        <end position="133"/>
    </location>
</feature>
<dbReference type="Gene3D" id="3.30.1360.60">
    <property type="entry name" value="Glucose permease domain IIB"/>
    <property type="match status" value="1"/>
</dbReference>
<dbReference type="AlphaFoldDB" id="A0A4R3T930"/>
<evidence type="ECO:0000256" key="8">
    <source>
        <dbReference type="ARBA" id="ARBA00022777"/>
    </source>
</evidence>
<keyword evidence="10 12" id="KW-0472">Membrane</keyword>
<feature type="transmembrane region" description="Helical" evidence="12">
    <location>
        <begin position="153"/>
        <end position="174"/>
    </location>
</feature>
<dbReference type="InterPro" id="IPR013013">
    <property type="entry name" value="PTS_EIIC_1"/>
</dbReference>
<dbReference type="InterPro" id="IPR018113">
    <property type="entry name" value="PTrfase_EIIB_Cys"/>
</dbReference>
<evidence type="ECO:0000259" key="13">
    <source>
        <dbReference type="PROSITE" id="PS51098"/>
    </source>
</evidence>
<evidence type="ECO:0000313" key="16">
    <source>
        <dbReference type="Proteomes" id="UP000295773"/>
    </source>
</evidence>
<evidence type="ECO:0000259" key="14">
    <source>
        <dbReference type="PROSITE" id="PS51103"/>
    </source>
</evidence>
<dbReference type="InterPro" id="IPR050558">
    <property type="entry name" value="PTS_Sugar-Specific_Components"/>
</dbReference>
<dbReference type="GO" id="GO:0009401">
    <property type="term" value="P:phosphoenolpyruvate-dependent sugar phosphotransferase system"/>
    <property type="evidence" value="ECO:0007669"/>
    <property type="project" value="UniProtKB-KW"/>
</dbReference>
<feature type="transmembrane region" description="Helical" evidence="12">
    <location>
        <begin position="369"/>
        <end position="386"/>
    </location>
</feature>
<feature type="transmembrane region" description="Helical" evidence="12">
    <location>
        <begin position="186"/>
        <end position="205"/>
    </location>
</feature>
<dbReference type="Pfam" id="PF02378">
    <property type="entry name" value="PTS_EIIC"/>
    <property type="match status" value="1"/>
</dbReference>
<dbReference type="GO" id="GO:0008982">
    <property type="term" value="F:protein-N(PI)-phosphohistidine-sugar phosphotransferase activity"/>
    <property type="evidence" value="ECO:0007669"/>
    <property type="project" value="InterPro"/>
</dbReference>
<keyword evidence="2" id="KW-0813">Transport</keyword>
<evidence type="ECO:0000256" key="2">
    <source>
        <dbReference type="ARBA" id="ARBA00022448"/>
    </source>
</evidence>
<dbReference type="PROSITE" id="PS51098">
    <property type="entry name" value="PTS_EIIB_TYPE_1"/>
    <property type="match status" value="1"/>
</dbReference>
<dbReference type="GeneID" id="73794314"/>
<evidence type="ECO:0000256" key="11">
    <source>
        <dbReference type="PROSITE-ProRule" id="PRU00421"/>
    </source>
</evidence>
<evidence type="ECO:0000256" key="4">
    <source>
        <dbReference type="ARBA" id="ARBA00022597"/>
    </source>
</evidence>
<keyword evidence="8" id="KW-0418">Kinase</keyword>
<dbReference type="PROSITE" id="PS51103">
    <property type="entry name" value="PTS_EIIC_TYPE_1"/>
    <property type="match status" value="1"/>
</dbReference>
<proteinExistence type="predicted"/>
<dbReference type="FunFam" id="3.30.1360.60:FF:000001">
    <property type="entry name" value="PTS system glucose-specific IIBC component PtsG"/>
    <property type="match status" value="1"/>
</dbReference>
<dbReference type="PANTHER" id="PTHR30175:SF1">
    <property type="entry name" value="PTS SYSTEM ARBUTIN-, CELLOBIOSE-, AND SALICIN-SPECIFIC EIIBC COMPONENT-RELATED"/>
    <property type="match status" value="1"/>
</dbReference>
<organism evidence="15 16">
    <name type="scientific">Longicatena caecimuris</name>
    <dbReference type="NCBI Taxonomy" id="1796635"/>
    <lineage>
        <taxon>Bacteria</taxon>
        <taxon>Bacillati</taxon>
        <taxon>Bacillota</taxon>
        <taxon>Erysipelotrichia</taxon>
        <taxon>Erysipelotrichales</taxon>
        <taxon>Erysipelotrichaceae</taxon>
        <taxon>Longicatena</taxon>
    </lineage>
</organism>
<feature type="transmembrane region" description="Helical" evidence="12">
    <location>
        <begin position="337"/>
        <end position="357"/>
    </location>
</feature>
<evidence type="ECO:0000256" key="3">
    <source>
        <dbReference type="ARBA" id="ARBA00022475"/>
    </source>
</evidence>
<feature type="transmembrane region" description="Helical" evidence="12">
    <location>
        <begin position="392"/>
        <end position="410"/>
    </location>
</feature>
<dbReference type="GO" id="GO:0090589">
    <property type="term" value="F:protein-phosphocysteine-trehalose phosphotransferase system transporter activity"/>
    <property type="evidence" value="ECO:0007669"/>
    <property type="project" value="TreeGrafter"/>
</dbReference>
<dbReference type="InterPro" id="IPR003352">
    <property type="entry name" value="PTS_EIIC"/>
</dbReference>
<keyword evidence="6" id="KW-0598">Phosphotransferase system</keyword>
<dbReference type="PROSITE" id="PS01035">
    <property type="entry name" value="PTS_EIIB_TYPE_1_CYS"/>
    <property type="match status" value="1"/>
</dbReference>
<reference evidence="15 16" key="1">
    <citation type="submission" date="2019-03" db="EMBL/GenBank/DDBJ databases">
        <title>Genomic Encyclopedia of Type Strains, Phase IV (KMG-IV): sequencing the most valuable type-strain genomes for metagenomic binning, comparative biology and taxonomic classification.</title>
        <authorList>
            <person name="Goeker M."/>
        </authorList>
    </citation>
    <scope>NUCLEOTIDE SEQUENCE [LARGE SCALE GENOMIC DNA]</scope>
    <source>
        <strain evidence="15 16">DSM 29481</strain>
    </source>
</reference>
<name>A0A4R3T930_9FIRM</name>
<evidence type="ECO:0000256" key="5">
    <source>
        <dbReference type="ARBA" id="ARBA00022679"/>
    </source>
</evidence>
<keyword evidence="3" id="KW-1003">Cell membrane</keyword>
<accession>A0A4R3T930</accession>
<feature type="active site" description="Phosphocysteine intermediate; for EIIB activity" evidence="11">
    <location>
        <position position="27"/>
    </location>
</feature>
<dbReference type="RefSeq" id="WP_008691027.1">
    <property type="nucleotide sequence ID" value="NZ_AP024510.1"/>
</dbReference>
<dbReference type="GO" id="GO:0005886">
    <property type="term" value="C:plasma membrane"/>
    <property type="evidence" value="ECO:0007669"/>
    <property type="project" value="UniProtKB-SubCell"/>
</dbReference>
<dbReference type="PANTHER" id="PTHR30175">
    <property type="entry name" value="PHOSPHOTRANSFERASE SYSTEM TRANSPORT PROTEIN"/>
    <property type="match status" value="1"/>
</dbReference>
<keyword evidence="4" id="KW-0762">Sugar transport</keyword>
<dbReference type="Pfam" id="PF00367">
    <property type="entry name" value="PTS_EIIB"/>
    <property type="match status" value="1"/>
</dbReference>
<dbReference type="GO" id="GO:0016301">
    <property type="term" value="F:kinase activity"/>
    <property type="evidence" value="ECO:0007669"/>
    <property type="project" value="UniProtKB-KW"/>
</dbReference>
<keyword evidence="5" id="KW-0808">Transferase</keyword>
<evidence type="ECO:0000256" key="1">
    <source>
        <dbReference type="ARBA" id="ARBA00004651"/>
    </source>
</evidence>
<feature type="transmembrane region" description="Helical" evidence="12">
    <location>
        <begin position="438"/>
        <end position="460"/>
    </location>
</feature>
<feature type="transmembrane region" description="Helical" evidence="12">
    <location>
        <begin position="225"/>
        <end position="242"/>
    </location>
</feature>
<dbReference type="GO" id="GO:0015771">
    <property type="term" value="P:trehalose transport"/>
    <property type="evidence" value="ECO:0007669"/>
    <property type="project" value="TreeGrafter"/>
</dbReference>
<evidence type="ECO:0000313" key="15">
    <source>
        <dbReference type="EMBL" id="TCU57629.1"/>
    </source>
</evidence>
<sequence length="465" mass="51240">MDKNKTLAQDVLQKIGGKENIISVFHCATRLRFELQDQTKVNEEELKKVNGVLGIKKAGTSFQVIIGPNVSLVYDELCNMAELDKKDEIKENLDDVKEKRKFSFKWLFDVVITYIMNSVAPIIPILIGASIWKTVVTLLGPDMFNVISNKSDFFITCNFFFEALFYFFPLYIGYTAAKQLKVNPMWGIFLGAMIITPSFMALVGVRESISFFGINVPVSNYSQQFLPVLIGVWIFKYVNKFLTKYTPTMIASLIVPILNVMIMAIVMFVFCAPLGSYLSQLLSDFFMYCANAAAPIRIIALTIYTALNPFMILFGLHVTTYVAAVTAAAPIGFEAFVLPAGVITSFIIYGMALGAAFKFKKNKDIPMGYFVSGFVAGITEPSLYGVCLKSKTSILVLVICNAIGGLLLAVFNIKCALMASVNILSVVPYFSVGSTFNVVAGTIIALGCCLMAALGVNFFAKFDEQ</sequence>
<evidence type="ECO:0000256" key="7">
    <source>
        <dbReference type="ARBA" id="ARBA00022692"/>
    </source>
</evidence>
<evidence type="ECO:0000256" key="9">
    <source>
        <dbReference type="ARBA" id="ARBA00022989"/>
    </source>
</evidence>
<evidence type="ECO:0000256" key="6">
    <source>
        <dbReference type="ARBA" id="ARBA00022683"/>
    </source>
</evidence>
<feature type="domain" description="PTS EIIB type-1" evidence="13">
    <location>
        <begin position="5"/>
        <end position="87"/>
    </location>
</feature>
<dbReference type="Proteomes" id="UP000295773">
    <property type="component" value="Unassembled WGS sequence"/>
</dbReference>
<feature type="domain" description="PTS EIIC type-1" evidence="14">
    <location>
        <begin position="113"/>
        <end position="465"/>
    </location>
</feature>
<evidence type="ECO:0000256" key="10">
    <source>
        <dbReference type="ARBA" id="ARBA00023136"/>
    </source>
</evidence>
<keyword evidence="9 12" id="KW-1133">Transmembrane helix</keyword>